<keyword evidence="8" id="KW-0479">Metal-binding</keyword>
<dbReference type="PANTHER" id="PTHR43756:SF5">
    <property type="entry name" value="CHOLINE MONOOXYGENASE, CHLOROPLASTIC"/>
    <property type="match status" value="1"/>
</dbReference>
<evidence type="ECO:0000256" key="4">
    <source>
        <dbReference type="ARBA" id="ARBA00010848"/>
    </source>
</evidence>
<dbReference type="PANTHER" id="PTHR43756">
    <property type="entry name" value="CHOLINE MONOOXYGENASE, CHLOROPLASTIC"/>
    <property type="match status" value="1"/>
</dbReference>
<dbReference type="Gene3D" id="2.102.10.10">
    <property type="entry name" value="Rieske [2Fe-2S] iron-sulphur domain"/>
    <property type="match status" value="1"/>
</dbReference>
<keyword evidence="16" id="KW-1185">Reference proteome</keyword>
<evidence type="ECO:0000256" key="10">
    <source>
        <dbReference type="ARBA" id="ARBA00023004"/>
    </source>
</evidence>
<dbReference type="GO" id="GO:0005506">
    <property type="term" value="F:iron ion binding"/>
    <property type="evidence" value="ECO:0007669"/>
    <property type="project" value="InterPro"/>
</dbReference>
<evidence type="ECO:0000256" key="9">
    <source>
        <dbReference type="ARBA" id="ARBA00023002"/>
    </source>
</evidence>
<dbReference type="GO" id="GO:0051537">
    <property type="term" value="F:2 iron, 2 sulfur cluster binding"/>
    <property type="evidence" value="ECO:0007669"/>
    <property type="project" value="UniProtKB-KW"/>
</dbReference>
<evidence type="ECO:0000256" key="6">
    <source>
        <dbReference type="ARBA" id="ARBA00014931"/>
    </source>
</evidence>
<dbReference type="CDD" id="cd03469">
    <property type="entry name" value="Rieske_RO_Alpha_N"/>
    <property type="match status" value="1"/>
</dbReference>
<dbReference type="Gene3D" id="3.90.380.10">
    <property type="entry name" value="Naphthalene 1,2-dioxygenase Alpha Subunit, Chain A, domain 1"/>
    <property type="match status" value="2"/>
</dbReference>
<proteinExistence type="inferred from homology"/>
<dbReference type="InterPro" id="IPR015879">
    <property type="entry name" value="Ring_hydroxy_dOase_asu_C_dom"/>
</dbReference>
<dbReference type="PRINTS" id="PR00090">
    <property type="entry name" value="RNGDIOXGNASE"/>
</dbReference>
<reference evidence="15 16" key="1">
    <citation type="submission" date="2015-01" db="EMBL/GenBank/DDBJ databases">
        <title>The Genome Sequence of Exophiala xenobiotica CBS118157.</title>
        <authorList>
            <consortium name="The Broad Institute Genomics Platform"/>
            <person name="Cuomo C."/>
            <person name="de Hoog S."/>
            <person name="Gorbushina A."/>
            <person name="Stielow B."/>
            <person name="Teixiera M."/>
            <person name="Abouelleil A."/>
            <person name="Chapman S.B."/>
            <person name="Priest M."/>
            <person name="Young S.K."/>
            <person name="Wortman J."/>
            <person name="Nusbaum C."/>
            <person name="Birren B."/>
        </authorList>
    </citation>
    <scope>NUCLEOTIDE SEQUENCE [LARGE SCALE GENOMIC DNA]</scope>
    <source>
        <strain evidence="15 16">CBS 118157</strain>
    </source>
</reference>
<evidence type="ECO:0000256" key="13">
    <source>
        <dbReference type="SAM" id="MobiDB-lite"/>
    </source>
</evidence>
<dbReference type="SUPFAM" id="SSF55961">
    <property type="entry name" value="Bet v1-like"/>
    <property type="match status" value="1"/>
</dbReference>
<dbReference type="InterPro" id="IPR001663">
    <property type="entry name" value="Rng_hydr_dOase-A"/>
</dbReference>
<evidence type="ECO:0000256" key="12">
    <source>
        <dbReference type="ARBA" id="ARBA00049097"/>
    </source>
</evidence>
<gene>
    <name evidence="15" type="ORF">PV05_10723</name>
</gene>
<evidence type="ECO:0000256" key="11">
    <source>
        <dbReference type="ARBA" id="ARBA00023014"/>
    </source>
</evidence>
<evidence type="ECO:0000259" key="14">
    <source>
        <dbReference type="PROSITE" id="PS51296"/>
    </source>
</evidence>
<keyword evidence="10" id="KW-0408">Iron</keyword>
<name>A0A0D2CGR1_9EURO</name>
<dbReference type="InterPro" id="IPR036922">
    <property type="entry name" value="Rieske_2Fe-2S_sf"/>
</dbReference>
<keyword evidence="7" id="KW-0001">2Fe-2S</keyword>
<dbReference type="PROSITE" id="PS51296">
    <property type="entry name" value="RIESKE"/>
    <property type="match status" value="1"/>
</dbReference>
<dbReference type="STRING" id="348802.A0A0D2CGR1"/>
<dbReference type="RefSeq" id="XP_013309591.1">
    <property type="nucleotide sequence ID" value="XM_013454137.1"/>
</dbReference>
<evidence type="ECO:0000256" key="7">
    <source>
        <dbReference type="ARBA" id="ARBA00022714"/>
    </source>
</evidence>
<sequence length="442" mass="50555">MVAQLPNSATLGQTKSETTGSGVSKTVLEGVFPNSWYTEPAFYDFERRAIFSKRWLLTTHRLRLTEPGSYLRFDMAGFDFFLIKNKAGEIKAFHNICRHRAYPLIDKDQPDQGKKQIIACGYHGWAFNLDGKLAKAPKFDETKDFNKDDYSLFAIHTHVDKAGFIWVNFDSSETPIPWEELNAGTDEQARLQDFPIDNYVYHRTWTTNGKYNWKLVGDNYNECYHCKASHPGITKITNLDRYSVEGHNGRLEHFPPNRDDIKPEDFEYFGNGAFTYNYPNTSVNISTPYIYIMRVIPTGPTTVTTEYQTFRNPASDMDIFQRAADFFESIELEDYDLMNGVQKNLNTGVYVQGPLHTKREGGVLYFKSLIEADLKKHMAIETEAGGRQVWPAKRSQQLHKDVVEQEQFCSAVCACAVAQKQAQQQMNIVPMGNANNETEITV</sequence>
<dbReference type="HOGENOM" id="CLU_026244_1_2_1"/>
<comment type="similarity">
    <text evidence="4">Belongs to the choline monooxygenase family.</text>
</comment>
<evidence type="ECO:0000256" key="1">
    <source>
        <dbReference type="ARBA" id="ARBA00001962"/>
    </source>
</evidence>
<organism evidence="15 16">
    <name type="scientific">Exophiala xenobiotica</name>
    <dbReference type="NCBI Taxonomy" id="348802"/>
    <lineage>
        <taxon>Eukaryota</taxon>
        <taxon>Fungi</taxon>
        <taxon>Dikarya</taxon>
        <taxon>Ascomycota</taxon>
        <taxon>Pezizomycotina</taxon>
        <taxon>Eurotiomycetes</taxon>
        <taxon>Chaetothyriomycetidae</taxon>
        <taxon>Chaetothyriales</taxon>
        <taxon>Herpotrichiellaceae</taxon>
        <taxon>Exophiala</taxon>
    </lineage>
</organism>
<dbReference type="GeneID" id="25332631"/>
<evidence type="ECO:0000313" key="15">
    <source>
        <dbReference type="EMBL" id="KIW49007.1"/>
    </source>
</evidence>
<evidence type="ECO:0000313" key="16">
    <source>
        <dbReference type="Proteomes" id="UP000054342"/>
    </source>
</evidence>
<keyword evidence="11" id="KW-0411">Iron-sulfur</keyword>
<evidence type="ECO:0000256" key="8">
    <source>
        <dbReference type="ARBA" id="ARBA00022723"/>
    </source>
</evidence>
<dbReference type="AlphaFoldDB" id="A0A0D2CGR1"/>
<dbReference type="OrthoDB" id="426882at2759"/>
<comment type="pathway">
    <text evidence="3">Amine and polyamine biosynthesis; betaine biosynthesis via choline pathway; betaine aldehyde from choline (monooxygenase route): step 1/1.</text>
</comment>
<keyword evidence="9" id="KW-0560">Oxidoreductase</keyword>
<evidence type="ECO:0000256" key="3">
    <source>
        <dbReference type="ARBA" id="ARBA00004866"/>
    </source>
</evidence>
<dbReference type="EC" id="1.14.15.7" evidence="5"/>
<dbReference type="GO" id="GO:0019285">
    <property type="term" value="P:glycine betaine biosynthetic process from choline"/>
    <property type="evidence" value="ECO:0007669"/>
    <property type="project" value="UniProtKB-UniPathway"/>
</dbReference>
<dbReference type="Proteomes" id="UP000054342">
    <property type="component" value="Unassembled WGS sequence"/>
</dbReference>
<dbReference type="UniPathway" id="UPA00529">
    <property type="reaction ID" value="UER00430"/>
</dbReference>
<comment type="catalytic activity">
    <reaction evidence="12">
        <text>choline + 2 reduced [2Fe-2S]-[ferredoxin] + O2 + 2 H(+) = betaine aldehyde hydrate + 2 oxidized [2Fe-2S]-[ferredoxin] + H2O</text>
        <dbReference type="Rhea" id="RHEA:17769"/>
        <dbReference type="Rhea" id="RHEA-COMP:10000"/>
        <dbReference type="Rhea" id="RHEA-COMP:10001"/>
        <dbReference type="ChEBI" id="CHEBI:15354"/>
        <dbReference type="ChEBI" id="CHEBI:15377"/>
        <dbReference type="ChEBI" id="CHEBI:15378"/>
        <dbReference type="ChEBI" id="CHEBI:15379"/>
        <dbReference type="ChEBI" id="CHEBI:15870"/>
        <dbReference type="ChEBI" id="CHEBI:33737"/>
        <dbReference type="ChEBI" id="CHEBI:33738"/>
        <dbReference type="EC" id="1.14.15.7"/>
    </reaction>
</comment>
<dbReference type="Pfam" id="PF00355">
    <property type="entry name" value="Rieske"/>
    <property type="match status" value="1"/>
</dbReference>
<comment type="cofactor">
    <cofactor evidence="1">
        <name>Fe cation</name>
        <dbReference type="ChEBI" id="CHEBI:24875"/>
    </cofactor>
</comment>
<accession>A0A0D2CGR1</accession>
<dbReference type="CDD" id="cd00680">
    <property type="entry name" value="RHO_alpha_C"/>
    <property type="match status" value="1"/>
</dbReference>
<evidence type="ECO:0000256" key="2">
    <source>
        <dbReference type="ARBA" id="ARBA00002149"/>
    </source>
</evidence>
<dbReference type="InterPro" id="IPR017941">
    <property type="entry name" value="Rieske_2Fe-2S"/>
</dbReference>
<evidence type="ECO:0000256" key="5">
    <source>
        <dbReference type="ARBA" id="ARBA00012763"/>
    </source>
</evidence>
<dbReference type="Pfam" id="PF00848">
    <property type="entry name" value="Ring_hydroxyl_A"/>
    <property type="match status" value="1"/>
</dbReference>
<dbReference type="EMBL" id="KN847323">
    <property type="protein sequence ID" value="KIW49007.1"/>
    <property type="molecule type" value="Genomic_DNA"/>
</dbReference>
<dbReference type="GO" id="GO:0019133">
    <property type="term" value="F:choline monooxygenase activity"/>
    <property type="evidence" value="ECO:0007669"/>
    <property type="project" value="UniProtKB-EC"/>
</dbReference>
<feature type="domain" description="Rieske" evidence="14">
    <location>
        <begin position="57"/>
        <end position="137"/>
    </location>
</feature>
<dbReference type="SUPFAM" id="SSF50022">
    <property type="entry name" value="ISP domain"/>
    <property type="match status" value="1"/>
</dbReference>
<comment type="function">
    <text evidence="2">Catalyzes the first step of the osmoprotectant glycine betaine synthesis.</text>
</comment>
<protein>
    <recommendedName>
        <fullName evidence="6">Choline monooxygenase, chloroplastic</fullName>
        <ecNumber evidence="5">1.14.15.7</ecNumber>
    </recommendedName>
</protein>
<feature type="region of interest" description="Disordered" evidence="13">
    <location>
        <begin position="1"/>
        <end position="21"/>
    </location>
</feature>